<sequence>MRLLMRSAEDVLLVCEKQGTKSKERAVEKKNCCVVCSPKRSEERRVKSEQQQGLSFSQQEQQWQDAQEDHQRFQQQQQQERQQQLGLPLSQLEQQGQQFFQELCANSSITKSKIGTTNEFLTTRNSNTAFSFGSLLQ</sequence>
<dbReference type="Proteomes" id="UP000008311">
    <property type="component" value="Unassembled WGS sequence"/>
</dbReference>
<proteinExistence type="predicted"/>
<feature type="compositionally biased region" description="Low complexity" evidence="1">
    <location>
        <begin position="49"/>
        <end position="65"/>
    </location>
</feature>
<name>B9SK54_RICCO</name>
<gene>
    <name evidence="2" type="ORF">RCOM_1401110</name>
</gene>
<protein>
    <submittedName>
        <fullName evidence="2">Uncharacterized protein</fullName>
    </submittedName>
</protein>
<evidence type="ECO:0000313" key="3">
    <source>
        <dbReference type="Proteomes" id="UP000008311"/>
    </source>
</evidence>
<dbReference type="AlphaFoldDB" id="B9SK54"/>
<evidence type="ECO:0000313" key="2">
    <source>
        <dbReference type="EMBL" id="EEF36044.1"/>
    </source>
</evidence>
<organism evidence="2 3">
    <name type="scientific">Ricinus communis</name>
    <name type="common">Castor bean</name>
    <dbReference type="NCBI Taxonomy" id="3988"/>
    <lineage>
        <taxon>Eukaryota</taxon>
        <taxon>Viridiplantae</taxon>
        <taxon>Streptophyta</taxon>
        <taxon>Embryophyta</taxon>
        <taxon>Tracheophyta</taxon>
        <taxon>Spermatophyta</taxon>
        <taxon>Magnoliopsida</taxon>
        <taxon>eudicotyledons</taxon>
        <taxon>Gunneridae</taxon>
        <taxon>Pentapetalae</taxon>
        <taxon>rosids</taxon>
        <taxon>fabids</taxon>
        <taxon>Malpighiales</taxon>
        <taxon>Euphorbiaceae</taxon>
        <taxon>Acalyphoideae</taxon>
        <taxon>Acalypheae</taxon>
        <taxon>Ricinus</taxon>
    </lineage>
</organism>
<evidence type="ECO:0000256" key="1">
    <source>
        <dbReference type="SAM" id="MobiDB-lite"/>
    </source>
</evidence>
<dbReference type="EMBL" id="EQ973998">
    <property type="protein sequence ID" value="EEF36044.1"/>
    <property type="molecule type" value="Genomic_DNA"/>
</dbReference>
<feature type="region of interest" description="Disordered" evidence="1">
    <location>
        <begin position="40"/>
        <end position="87"/>
    </location>
</feature>
<feature type="compositionally biased region" description="Low complexity" evidence="1">
    <location>
        <begin position="73"/>
        <end position="87"/>
    </location>
</feature>
<dbReference type="InParanoid" id="B9SK54"/>
<reference evidence="3" key="1">
    <citation type="journal article" date="2010" name="Nat. Biotechnol.">
        <title>Draft genome sequence of the oilseed species Ricinus communis.</title>
        <authorList>
            <person name="Chan A.P."/>
            <person name="Crabtree J."/>
            <person name="Zhao Q."/>
            <person name="Lorenzi H."/>
            <person name="Orvis J."/>
            <person name="Puiu D."/>
            <person name="Melake-Berhan A."/>
            <person name="Jones K.M."/>
            <person name="Redman J."/>
            <person name="Chen G."/>
            <person name="Cahoon E.B."/>
            <person name="Gedil M."/>
            <person name="Stanke M."/>
            <person name="Haas B.J."/>
            <person name="Wortman J.R."/>
            <person name="Fraser-Liggett C.M."/>
            <person name="Ravel J."/>
            <person name="Rabinowicz P.D."/>
        </authorList>
    </citation>
    <scope>NUCLEOTIDE SEQUENCE [LARGE SCALE GENOMIC DNA]</scope>
    <source>
        <strain evidence="3">cv. Hale</strain>
    </source>
</reference>
<accession>B9SK54</accession>
<keyword evidence="3" id="KW-1185">Reference proteome</keyword>